<dbReference type="InterPro" id="IPR036250">
    <property type="entry name" value="AcylCo_DH-like_C"/>
</dbReference>
<comment type="cofactor">
    <cofactor evidence="1">
        <name>FAD</name>
        <dbReference type="ChEBI" id="CHEBI:57692"/>
    </cofactor>
</comment>
<evidence type="ECO:0000256" key="4">
    <source>
        <dbReference type="ARBA" id="ARBA00022827"/>
    </source>
</evidence>
<dbReference type="Pfam" id="PF00441">
    <property type="entry name" value="Acyl-CoA_dh_1"/>
    <property type="match status" value="1"/>
</dbReference>
<dbReference type="InterPro" id="IPR046373">
    <property type="entry name" value="Acyl-CoA_Oxase/DH_mid-dom_sf"/>
</dbReference>
<keyword evidence="5" id="KW-0560">Oxidoreductase</keyword>
<comment type="caution">
    <text evidence="8">The sequence shown here is derived from an EMBL/GenBank/DDBJ whole genome shotgun (WGS) entry which is preliminary data.</text>
</comment>
<reference evidence="8 9" key="1">
    <citation type="submission" date="2013-12" db="EMBL/GenBank/DDBJ databases">
        <authorList>
            <person name="Zelazny A."/>
            <person name="Olivier K."/>
            <person name="Holland S."/>
            <person name="Lenaerts A."/>
            <person name="Ordway D."/>
            <person name="DeGroote M.A."/>
            <person name="Parker T."/>
            <person name="Sizemore C."/>
            <person name="Tallon L.J."/>
            <person name="Sadzewicz L.K."/>
            <person name="Sengamalay N."/>
            <person name="Fraser C.M."/>
            <person name="Hine E."/>
            <person name="Shefchek K.A."/>
            <person name="Das S.P."/>
            <person name="Tettelin H."/>
        </authorList>
    </citation>
    <scope>NUCLEOTIDE SEQUENCE [LARGE SCALE GENOMIC DNA]</scope>
    <source>
        <strain evidence="8 9">1948</strain>
    </source>
</reference>
<comment type="similarity">
    <text evidence="2">Belongs to the acyl-CoA dehydrogenase family.</text>
</comment>
<dbReference type="SUPFAM" id="SSF47203">
    <property type="entry name" value="Acyl-CoA dehydrogenase C-terminal domain-like"/>
    <property type="match status" value="1"/>
</dbReference>
<dbReference type="InterPro" id="IPR009100">
    <property type="entry name" value="AcylCoA_DH/oxidase_NM_dom_sf"/>
</dbReference>
<keyword evidence="4" id="KW-0274">FAD</keyword>
<dbReference type="PANTHER" id="PTHR43884:SF20">
    <property type="entry name" value="ACYL-COA DEHYDROGENASE FADE28"/>
    <property type="match status" value="1"/>
</dbReference>
<dbReference type="Gene3D" id="1.10.540.10">
    <property type="entry name" value="Acyl-CoA dehydrogenase/oxidase, N-terminal domain"/>
    <property type="match status" value="1"/>
</dbReference>
<evidence type="ECO:0000256" key="3">
    <source>
        <dbReference type="ARBA" id="ARBA00022630"/>
    </source>
</evidence>
<dbReference type="InterPro" id="IPR037069">
    <property type="entry name" value="AcylCoA_DH/ox_N_sf"/>
</dbReference>
<dbReference type="Pfam" id="PF02771">
    <property type="entry name" value="Acyl-CoA_dh_N"/>
    <property type="match status" value="1"/>
</dbReference>
<evidence type="ECO:0000313" key="8">
    <source>
        <dbReference type="EMBL" id="EUA63073.1"/>
    </source>
</evidence>
<dbReference type="GO" id="GO:0050660">
    <property type="term" value="F:flavin adenine dinucleotide binding"/>
    <property type="evidence" value="ECO:0007669"/>
    <property type="project" value="InterPro"/>
</dbReference>
<feature type="domain" description="Acyl-CoA dehydrogenase/oxidase C-terminal" evidence="6">
    <location>
        <begin position="218"/>
        <end position="261"/>
    </location>
</feature>
<dbReference type="GO" id="GO:0003995">
    <property type="term" value="F:acyl-CoA dehydrogenase activity"/>
    <property type="evidence" value="ECO:0007669"/>
    <property type="project" value="TreeGrafter"/>
</dbReference>
<dbReference type="InterPro" id="IPR013786">
    <property type="entry name" value="AcylCoA_DH/ox_N"/>
</dbReference>
<gene>
    <name evidence="8" type="ORF">I542_3230</name>
</gene>
<evidence type="ECO:0000256" key="1">
    <source>
        <dbReference type="ARBA" id="ARBA00001974"/>
    </source>
</evidence>
<accession>A0A829QKW7</accession>
<evidence type="ECO:0000256" key="5">
    <source>
        <dbReference type="ARBA" id="ARBA00023002"/>
    </source>
</evidence>
<dbReference type="InterPro" id="IPR009075">
    <property type="entry name" value="AcylCo_DH/oxidase_C"/>
</dbReference>
<name>A0A829QKW7_9MYCO</name>
<dbReference type="EMBL" id="JAOH01000002">
    <property type="protein sequence ID" value="EUA63073.1"/>
    <property type="molecule type" value="Genomic_DNA"/>
</dbReference>
<evidence type="ECO:0000259" key="7">
    <source>
        <dbReference type="Pfam" id="PF02771"/>
    </source>
</evidence>
<organism evidence="8 9">
    <name type="scientific">Mycobacteroides abscessus 1948</name>
    <dbReference type="NCBI Taxonomy" id="1299323"/>
    <lineage>
        <taxon>Bacteria</taxon>
        <taxon>Bacillati</taxon>
        <taxon>Actinomycetota</taxon>
        <taxon>Actinomycetes</taxon>
        <taxon>Mycobacteriales</taxon>
        <taxon>Mycobacteriaceae</taxon>
        <taxon>Mycobacteroides</taxon>
        <taxon>Mycobacteroides abscessus</taxon>
    </lineage>
</organism>
<evidence type="ECO:0000259" key="6">
    <source>
        <dbReference type="Pfam" id="PF00441"/>
    </source>
</evidence>
<dbReference type="AlphaFoldDB" id="A0A829QKW7"/>
<dbReference type="SUPFAM" id="SSF56645">
    <property type="entry name" value="Acyl-CoA dehydrogenase NM domain-like"/>
    <property type="match status" value="1"/>
</dbReference>
<sequence>MPIAINSEHVALADSAHAFVERVVPTELLHETLETPLPWPPPFWKSAADQGLTSVHLAESVGGQGFGALELAIVVAEFGRGAVPGPFVPSVIASALISAHDPDHPLLSDLASGASIATFSSTSSFTATPAGDGLSVDGQARSVLSATSATYVVAPVAIDSDRRWVVLSADDVTLDSQQSVDPLRPVAHVTATAVQVPADRVLSNLTDARATSIISTIVSAEAVGVARWATDTASEYAKVREQFGRPIGQFQGIKHKCATMAGPSPNAPPRPCGMPLALSTMPTRIRAWSNSRPRWPRRWHRPRPSNARRTAFRCTAASATPGNMTPTSTTAERWVSLPLWAVPAGHRQPWCAPPSNTACARLTSI</sequence>
<dbReference type="PANTHER" id="PTHR43884">
    <property type="entry name" value="ACYL-COA DEHYDROGENASE"/>
    <property type="match status" value="1"/>
</dbReference>
<feature type="domain" description="Acyl-CoA dehydrogenase/oxidase N-terminal" evidence="7">
    <location>
        <begin position="7"/>
        <end position="93"/>
    </location>
</feature>
<protein>
    <submittedName>
        <fullName evidence="8">Acyl-CoA dehydrogenase, C-terminal domain protein</fullName>
    </submittedName>
</protein>
<dbReference type="Gene3D" id="2.40.110.10">
    <property type="entry name" value="Butyryl-CoA Dehydrogenase, subunit A, domain 2"/>
    <property type="match status" value="1"/>
</dbReference>
<proteinExistence type="inferred from homology"/>
<dbReference type="Proteomes" id="UP000021210">
    <property type="component" value="Unassembled WGS sequence"/>
</dbReference>
<evidence type="ECO:0000256" key="2">
    <source>
        <dbReference type="ARBA" id="ARBA00009347"/>
    </source>
</evidence>
<keyword evidence="3" id="KW-0285">Flavoprotein</keyword>
<evidence type="ECO:0000313" key="9">
    <source>
        <dbReference type="Proteomes" id="UP000021210"/>
    </source>
</evidence>
<dbReference type="Gene3D" id="1.20.140.10">
    <property type="entry name" value="Butyryl-CoA Dehydrogenase, subunit A, domain 3"/>
    <property type="match status" value="1"/>
</dbReference>